<keyword evidence="1" id="KW-0812">Transmembrane</keyword>
<feature type="transmembrane region" description="Helical" evidence="1">
    <location>
        <begin position="137"/>
        <end position="158"/>
    </location>
</feature>
<feature type="transmembrane region" description="Helical" evidence="1">
    <location>
        <begin position="57"/>
        <end position="76"/>
    </location>
</feature>
<evidence type="ECO:0000313" key="2">
    <source>
        <dbReference type="EMBL" id="TCD71466.1"/>
    </source>
</evidence>
<comment type="caution">
    <text evidence="2">The sequence shown here is derived from an EMBL/GenBank/DDBJ whole genome shotgun (WGS) entry which is preliminary data.</text>
</comment>
<feature type="transmembrane region" description="Helical" evidence="1">
    <location>
        <begin position="27"/>
        <end position="51"/>
    </location>
</feature>
<gene>
    <name evidence="2" type="ORF">EIP91_010172</name>
</gene>
<feature type="transmembrane region" description="Helical" evidence="1">
    <location>
        <begin position="97"/>
        <end position="117"/>
    </location>
</feature>
<keyword evidence="1" id="KW-0472">Membrane</keyword>
<reference evidence="2 3" key="1">
    <citation type="submission" date="2018-11" db="EMBL/GenBank/DDBJ databases">
        <title>Genome assembly of Steccherinum ochraceum LE-BIN_3174, the white-rot fungus of the Steccherinaceae family (The Residual Polyporoid clade, Polyporales, Basidiomycota).</title>
        <authorList>
            <person name="Fedorova T.V."/>
            <person name="Glazunova O.A."/>
            <person name="Landesman E.O."/>
            <person name="Moiseenko K.V."/>
            <person name="Psurtseva N.V."/>
            <person name="Savinova O.S."/>
            <person name="Shakhova N.V."/>
            <person name="Tyazhelova T.V."/>
            <person name="Vasina D.V."/>
        </authorList>
    </citation>
    <scope>NUCLEOTIDE SEQUENCE [LARGE SCALE GENOMIC DNA]</scope>
    <source>
        <strain evidence="2 3">LE-BIN_3174</strain>
    </source>
</reference>
<evidence type="ECO:0000313" key="3">
    <source>
        <dbReference type="Proteomes" id="UP000292702"/>
    </source>
</evidence>
<dbReference type="AlphaFoldDB" id="A0A4R0RU17"/>
<organism evidence="2 3">
    <name type="scientific">Steccherinum ochraceum</name>
    <dbReference type="NCBI Taxonomy" id="92696"/>
    <lineage>
        <taxon>Eukaryota</taxon>
        <taxon>Fungi</taxon>
        <taxon>Dikarya</taxon>
        <taxon>Basidiomycota</taxon>
        <taxon>Agaricomycotina</taxon>
        <taxon>Agaricomycetes</taxon>
        <taxon>Polyporales</taxon>
        <taxon>Steccherinaceae</taxon>
        <taxon>Steccherinum</taxon>
    </lineage>
</organism>
<protein>
    <submittedName>
        <fullName evidence="2">Uncharacterized protein</fullName>
    </submittedName>
</protein>
<keyword evidence="3" id="KW-1185">Reference proteome</keyword>
<keyword evidence="1" id="KW-1133">Transmembrane helix</keyword>
<name>A0A4R0RU17_9APHY</name>
<dbReference type="EMBL" id="RWJN01000006">
    <property type="protein sequence ID" value="TCD71466.1"/>
    <property type="molecule type" value="Genomic_DNA"/>
</dbReference>
<accession>A0A4R0RU17</accession>
<proteinExistence type="predicted"/>
<sequence length="224" mass="24402">MKGDTVKQADDSDPVVALFGRLTGYRLLVVGSVLGYAFYRFTVLCFGLSLMSFFAEMSGATLLGFGLYLLSTRVYASRAGFLFSDYTDTARPFLRSYAIFIFGFAFYMSMVFMVLGVGSYFETVLKLSLKYIDPGSLGGAIGISTAVTGVVGAVYLLAKVYFNTPAIRVKVNNVFSLAFTSRHPSGFIHYVLYLLSAIGGVVFAGAWLIRGIMPWWTGTAAISH</sequence>
<feature type="transmembrane region" description="Helical" evidence="1">
    <location>
        <begin position="190"/>
        <end position="209"/>
    </location>
</feature>
<evidence type="ECO:0000256" key="1">
    <source>
        <dbReference type="SAM" id="Phobius"/>
    </source>
</evidence>
<dbReference type="Proteomes" id="UP000292702">
    <property type="component" value="Unassembled WGS sequence"/>
</dbReference>